<dbReference type="EMBL" id="BAAAPW010000002">
    <property type="protein sequence ID" value="GAA2032221.1"/>
    <property type="molecule type" value="Genomic_DNA"/>
</dbReference>
<reference evidence="5 6" key="1">
    <citation type="journal article" date="2019" name="Int. J. Syst. Evol. Microbiol.">
        <title>The Global Catalogue of Microorganisms (GCM) 10K type strain sequencing project: providing services to taxonomists for standard genome sequencing and annotation.</title>
        <authorList>
            <consortium name="The Broad Institute Genomics Platform"/>
            <consortium name="The Broad Institute Genome Sequencing Center for Infectious Disease"/>
            <person name="Wu L."/>
            <person name="Ma J."/>
        </authorList>
    </citation>
    <scope>NUCLEOTIDE SEQUENCE [LARGE SCALE GENOMIC DNA]</scope>
    <source>
        <strain evidence="5 6">JCM 15672</strain>
    </source>
</reference>
<feature type="domain" description="HTH gntR-type" evidence="4">
    <location>
        <begin position="16"/>
        <end position="84"/>
    </location>
</feature>
<comment type="caution">
    <text evidence="5">The sequence shown here is derived from an EMBL/GenBank/DDBJ whole genome shotgun (WGS) entry which is preliminary data.</text>
</comment>
<proteinExistence type="predicted"/>
<dbReference type="RefSeq" id="WP_344371342.1">
    <property type="nucleotide sequence ID" value="NZ_BAAAPW010000002.1"/>
</dbReference>
<dbReference type="CDD" id="cd07377">
    <property type="entry name" value="WHTH_GntR"/>
    <property type="match status" value="1"/>
</dbReference>
<evidence type="ECO:0000259" key="4">
    <source>
        <dbReference type="PROSITE" id="PS50949"/>
    </source>
</evidence>
<evidence type="ECO:0000256" key="3">
    <source>
        <dbReference type="ARBA" id="ARBA00023163"/>
    </source>
</evidence>
<evidence type="ECO:0000313" key="6">
    <source>
        <dbReference type="Proteomes" id="UP001501196"/>
    </source>
</evidence>
<evidence type="ECO:0000256" key="1">
    <source>
        <dbReference type="ARBA" id="ARBA00023015"/>
    </source>
</evidence>
<name>A0ABN2UAB9_9MICO</name>
<evidence type="ECO:0000313" key="5">
    <source>
        <dbReference type="EMBL" id="GAA2032221.1"/>
    </source>
</evidence>
<dbReference type="Proteomes" id="UP001501196">
    <property type="component" value="Unassembled WGS sequence"/>
</dbReference>
<dbReference type="InterPro" id="IPR000524">
    <property type="entry name" value="Tscrpt_reg_HTH_GntR"/>
</dbReference>
<keyword evidence="6" id="KW-1185">Reference proteome</keyword>
<accession>A0ABN2UAB9</accession>
<keyword evidence="3" id="KW-0804">Transcription</keyword>
<dbReference type="SUPFAM" id="SSF46785">
    <property type="entry name" value="Winged helix' DNA-binding domain"/>
    <property type="match status" value="1"/>
</dbReference>
<dbReference type="PROSITE" id="PS50949">
    <property type="entry name" value="HTH_GNTR"/>
    <property type="match status" value="1"/>
</dbReference>
<evidence type="ECO:0000256" key="2">
    <source>
        <dbReference type="ARBA" id="ARBA00023125"/>
    </source>
</evidence>
<dbReference type="PANTHER" id="PTHR38445">
    <property type="entry name" value="HTH-TYPE TRANSCRIPTIONAL REPRESSOR YTRA"/>
    <property type="match status" value="1"/>
</dbReference>
<keyword evidence="2" id="KW-0238">DNA-binding</keyword>
<organism evidence="5 6">
    <name type="scientific">Agromyces tropicus</name>
    <dbReference type="NCBI Taxonomy" id="555371"/>
    <lineage>
        <taxon>Bacteria</taxon>
        <taxon>Bacillati</taxon>
        <taxon>Actinomycetota</taxon>
        <taxon>Actinomycetes</taxon>
        <taxon>Micrococcales</taxon>
        <taxon>Microbacteriaceae</taxon>
        <taxon>Agromyces</taxon>
    </lineage>
</organism>
<gene>
    <name evidence="5" type="ORF">GCM10009819_15280</name>
</gene>
<protein>
    <submittedName>
        <fullName evidence="5">GntR family transcriptional regulator</fullName>
    </submittedName>
</protein>
<keyword evidence="1" id="KW-0805">Transcription regulation</keyword>
<dbReference type="InterPro" id="IPR036388">
    <property type="entry name" value="WH-like_DNA-bd_sf"/>
</dbReference>
<dbReference type="InterPro" id="IPR036390">
    <property type="entry name" value="WH_DNA-bd_sf"/>
</dbReference>
<dbReference type="Pfam" id="PF00392">
    <property type="entry name" value="GntR"/>
    <property type="match status" value="1"/>
</dbReference>
<dbReference type="PANTHER" id="PTHR38445:SF7">
    <property type="entry name" value="GNTR-FAMILY TRANSCRIPTIONAL REGULATOR"/>
    <property type="match status" value="1"/>
</dbReference>
<dbReference type="SMART" id="SM00345">
    <property type="entry name" value="HTH_GNTR"/>
    <property type="match status" value="1"/>
</dbReference>
<dbReference type="Gene3D" id="1.10.10.10">
    <property type="entry name" value="Winged helix-like DNA-binding domain superfamily/Winged helix DNA-binding domain"/>
    <property type="match status" value="1"/>
</dbReference>
<sequence length="119" mass="13195">MTSIMRPVKIDRHDPTDFYEQVAGQIRRAIAEGEAKPGERLPPAKDLAAVLEVNTNTVLRALRLLRDEGLLEFRRGRGVSVAASPERGAVLHKARELVELARRNGYALDEVVDIVRSLG</sequence>